<keyword evidence="4" id="KW-1185">Reference proteome</keyword>
<evidence type="ECO:0000313" key="4">
    <source>
        <dbReference type="Proteomes" id="UP000077002"/>
    </source>
</evidence>
<dbReference type="Proteomes" id="UP000077002">
    <property type="component" value="Unassembled WGS sequence"/>
</dbReference>
<feature type="compositionally biased region" description="Basic and acidic residues" evidence="1">
    <location>
        <begin position="49"/>
        <end position="58"/>
    </location>
</feature>
<name>A0A177F2D9_9EURO</name>
<comment type="caution">
    <text evidence="3">The sequence shown here is derived from an EMBL/GenBank/DDBJ whole genome shotgun (WGS) entry which is preliminary data.</text>
</comment>
<gene>
    <name evidence="3" type="ORF">AYO21_07836</name>
</gene>
<keyword evidence="2" id="KW-0472">Membrane</keyword>
<dbReference type="GeneID" id="34602989"/>
<keyword evidence="2" id="KW-0812">Transmembrane</keyword>
<proteinExistence type="predicted"/>
<dbReference type="OrthoDB" id="10351693at2759"/>
<dbReference type="RefSeq" id="XP_022509938.1">
    <property type="nucleotide sequence ID" value="XM_022657789.1"/>
</dbReference>
<accession>A0A177F2D9</accession>
<protein>
    <submittedName>
        <fullName evidence="3">Uncharacterized protein</fullName>
    </submittedName>
</protein>
<sequence>MYISLDKRDFSSSNGGITLSTTGIISICIIVVLVITAIGSLCLADARTRGQRKLDRQQRRQGPRRSVQPSDRNSQSLANSPVKSPPRAHVLDKGYAALNSEPPPAYQA</sequence>
<evidence type="ECO:0000313" key="3">
    <source>
        <dbReference type="EMBL" id="OAG37986.1"/>
    </source>
</evidence>
<reference evidence="3 4" key="1">
    <citation type="submission" date="2016-03" db="EMBL/GenBank/DDBJ databases">
        <title>Draft genome sequence of the Fonsecaea monophora CBS 269.37.</title>
        <authorList>
            <person name="Bombassaro A."/>
            <person name="Vinicius W.A."/>
            <person name="De Hoog S."/>
            <person name="Sun J."/>
            <person name="Souza E.M."/>
            <person name="Raittz R.T."/>
            <person name="Costa F."/>
            <person name="Leao A.C."/>
            <person name="Tadra-Sfeir M.Z."/>
            <person name="Baura V."/>
            <person name="Balsanelli E."/>
            <person name="Pedrosa F.O."/>
            <person name="Moreno L.F."/>
            <person name="Steffens M.B."/>
            <person name="Xi L."/>
            <person name="Bocca A.L."/>
            <person name="Felipe M.S."/>
            <person name="Teixeira M."/>
            <person name="Telles Filho F.Q."/>
            <person name="Azevedo C.M."/>
            <person name="Gomes R."/>
            <person name="Vicente V.A."/>
        </authorList>
    </citation>
    <scope>NUCLEOTIDE SEQUENCE [LARGE SCALE GENOMIC DNA]</scope>
    <source>
        <strain evidence="3 4">CBS 269.37</strain>
    </source>
</reference>
<dbReference type="EMBL" id="LVKK01000063">
    <property type="protein sequence ID" value="OAG37986.1"/>
    <property type="molecule type" value="Genomic_DNA"/>
</dbReference>
<evidence type="ECO:0000256" key="1">
    <source>
        <dbReference type="SAM" id="MobiDB-lite"/>
    </source>
</evidence>
<feature type="region of interest" description="Disordered" evidence="1">
    <location>
        <begin position="49"/>
        <end position="108"/>
    </location>
</feature>
<dbReference type="AlphaFoldDB" id="A0A177F2D9"/>
<feature type="transmembrane region" description="Helical" evidence="2">
    <location>
        <begin position="20"/>
        <end position="44"/>
    </location>
</feature>
<keyword evidence="2" id="KW-1133">Transmembrane helix</keyword>
<evidence type="ECO:0000256" key="2">
    <source>
        <dbReference type="SAM" id="Phobius"/>
    </source>
</evidence>
<feature type="compositionally biased region" description="Polar residues" evidence="1">
    <location>
        <begin position="67"/>
        <end position="82"/>
    </location>
</feature>
<organism evidence="3 4">
    <name type="scientific">Fonsecaea monophora</name>
    <dbReference type="NCBI Taxonomy" id="254056"/>
    <lineage>
        <taxon>Eukaryota</taxon>
        <taxon>Fungi</taxon>
        <taxon>Dikarya</taxon>
        <taxon>Ascomycota</taxon>
        <taxon>Pezizomycotina</taxon>
        <taxon>Eurotiomycetes</taxon>
        <taxon>Chaetothyriomycetidae</taxon>
        <taxon>Chaetothyriales</taxon>
        <taxon>Herpotrichiellaceae</taxon>
        <taxon>Fonsecaea</taxon>
    </lineage>
</organism>